<feature type="non-terminal residue" evidence="2">
    <location>
        <position position="1"/>
    </location>
</feature>
<keyword evidence="3" id="KW-1185">Reference proteome</keyword>
<sequence>KLNKKENNKESGDKSTKDKKKSKIKISKEEEKYEEEKELIRNTKYKCILKEGIEIRWTYLGEKKSEQVKKYYLSKIIPEQQGWIKQILLKYNNIFAKVLDQLERMSIV</sequence>
<organism evidence="2 3">
    <name type="scientific">Gigaspora margarita</name>
    <dbReference type="NCBI Taxonomy" id="4874"/>
    <lineage>
        <taxon>Eukaryota</taxon>
        <taxon>Fungi</taxon>
        <taxon>Fungi incertae sedis</taxon>
        <taxon>Mucoromycota</taxon>
        <taxon>Glomeromycotina</taxon>
        <taxon>Glomeromycetes</taxon>
        <taxon>Diversisporales</taxon>
        <taxon>Gigasporaceae</taxon>
        <taxon>Gigaspora</taxon>
    </lineage>
</organism>
<dbReference type="Proteomes" id="UP000789901">
    <property type="component" value="Unassembled WGS sequence"/>
</dbReference>
<reference evidence="2 3" key="1">
    <citation type="submission" date="2021-06" db="EMBL/GenBank/DDBJ databases">
        <authorList>
            <person name="Kallberg Y."/>
            <person name="Tangrot J."/>
            <person name="Rosling A."/>
        </authorList>
    </citation>
    <scope>NUCLEOTIDE SEQUENCE [LARGE SCALE GENOMIC DNA]</scope>
    <source>
        <strain evidence="2 3">120-4 pot B 10/14</strain>
    </source>
</reference>
<proteinExistence type="predicted"/>
<dbReference type="EMBL" id="CAJVQB010030121">
    <property type="protein sequence ID" value="CAG8815113.1"/>
    <property type="molecule type" value="Genomic_DNA"/>
</dbReference>
<evidence type="ECO:0000256" key="1">
    <source>
        <dbReference type="SAM" id="MobiDB-lite"/>
    </source>
</evidence>
<feature type="compositionally biased region" description="Basic and acidic residues" evidence="1">
    <location>
        <begin position="1"/>
        <end position="16"/>
    </location>
</feature>
<accession>A0ABN7W585</accession>
<gene>
    <name evidence="2" type="ORF">GMARGA_LOCUS26209</name>
</gene>
<evidence type="ECO:0000313" key="2">
    <source>
        <dbReference type="EMBL" id="CAG8815113.1"/>
    </source>
</evidence>
<evidence type="ECO:0000313" key="3">
    <source>
        <dbReference type="Proteomes" id="UP000789901"/>
    </source>
</evidence>
<protein>
    <submittedName>
        <fullName evidence="2">22458_t:CDS:1</fullName>
    </submittedName>
</protein>
<name>A0ABN7W585_GIGMA</name>
<comment type="caution">
    <text evidence="2">The sequence shown here is derived from an EMBL/GenBank/DDBJ whole genome shotgun (WGS) entry which is preliminary data.</text>
</comment>
<feature type="region of interest" description="Disordered" evidence="1">
    <location>
        <begin position="1"/>
        <end position="28"/>
    </location>
</feature>